<organism evidence="4 5">
    <name type="scientific">Pleurotus ostreatus (strain PC15)</name>
    <name type="common">Oyster mushroom</name>
    <dbReference type="NCBI Taxonomy" id="1137138"/>
    <lineage>
        <taxon>Eukaryota</taxon>
        <taxon>Fungi</taxon>
        <taxon>Dikarya</taxon>
        <taxon>Basidiomycota</taxon>
        <taxon>Agaricomycotina</taxon>
        <taxon>Agaricomycetes</taxon>
        <taxon>Agaricomycetidae</taxon>
        <taxon>Agaricales</taxon>
        <taxon>Pleurotineae</taxon>
        <taxon>Pleurotaceae</taxon>
        <taxon>Pleurotus</taxon>
    </lineage>
</organism>
<keyword evidence="1 2" id="KW-0732">Signal</keyword>
<evidence type="ECO:0000313" key="5">
    <source>
        <dbReference type="Proteomes" id="UP000027073"/>
    </source>
</evidence>
<dbReference type="VEuPathDB" id="FungiDB:PLEOSDRAFT_1089134"/>
<dbReference type="PANTHER" id="PTHR35185:SF1">
    <property type="entry name" value="UPF0619 GPI-ANCHORED MEMBRANE PROTEIN C1322.10"/>
    <property type="match status" value="1"/>
</dbReference>
<feature type="chain" id="PRO_5001642744" description="Yeast cell wall synthesis Kre9/Knh1-like N-terminal domain-containing protein" evidence="2">
    <location>
        <begin position="19"/>
        <end position="188"/>
    </location>
</feature>
<dbReference type="InParanoid" id="A0A067NZ85"/>
<dbReference type="InterPro" id="IPR018466">
    <property type="entry name" value="Kre9/Knh1-like_N"/>
</dbReference>
<dbReference type="HOGENOM" id="CLU_088618_3_0_1"/>
<gene>
    <name evidence="4" type="ORF">PLEOSDRAFT_1089134</name>
</gene>
<reference evidence="5" key="1">
    <citation type="journal article" date="2014" name="Proc. Natl. Acad. Sci. U.S.A.">
        <title>Extensive sampling of basidiomycete genomes demonstrates inadequacy of the white-rot/brown-rot paradigm for wood decay fungi.</title>
        <authorList>
            <person name="Riley R."/>
            <person name="Salamov A.A."/>
            <person name="Brown D.W."/>
            <person name="Nagy L.G."/>
            <person name="Floudas D."/>
            <person name="Held B.W."/>
            <person name="Levasseur A."/>
            <person name="Lombard V."/>
            <person name="Morin E."/>
            <person name="Otillar R."/>
            <person name="Lindquist E.A."/>
            <person name="Sun H."/>
            <person name="LaButti K.M."/>
            <person name="Schmutz J."/>
            <person name="Jabbour D."/>
            <person name="Luo H."/>
            <person name="Baker S.E."/>
            <person name="Pisabarro A.G."/>
            <person name="Walton J.D."/>
            <person name="Blanchette R.A."/>
            <person name="Henrissat B."/>
            <person name="Martin F."/>
            <person name="Cullen D."/>
            <person name="Hibbett D.S."/>
            <person name="Grigoriev I.V."/>
        </authorList>
    </citation>
    <scope>NUCLEOTIDE SEQUENCE [LARGE SCALE GENOMIC DNA]</scope>
    <source>
        <strain evidence="5">PC15</strain>
    </source>
</reference>
<dbReference type="OrthoDB" id="5316007at2759"/>
<sequence length="188" mass="19849">MMFSQILLALALATFSLAYQVTSPGGSQSWTTEGSQLATWTRVDTDPLNFTAVLTNEDRSVMPQNNQILAALVDGTLEQIRLNPPNGGWPTGKGFRLNFCRDSQSLEAILAQSNQFDIGQTTSTPLSTPRSTTTPVVNTIPAATITQTPPTTSVGAANPAQTSNGAMSVEAKKGGILGLMGFLALMVM</sequence>
<dbReference type="InterPro" id="IPR052479">
    <property type="entry name" value="GPI-anchor_Adhesion_Reg"/>
</dbReference>
<proteinExistence type="predicted"/>
<name>A0A067NZ85_PLEO1</name>
<evidence type="ECO:0000313" key="4">
    <source>
        <dbReference type="EMBL" id="KDQ29467.1"/>
    </source>
</evidence>
<dbReference type="PANTHER" id="PTHR35185">
    <property type="entry name" value="SERINE/THREONINE-RICH PROTEIN ADG2-RELATED"/>
    <property type="match status" value="1"/>
</dbReference>
<dbReference type="Pfam" id="PF10342">
    <property type="entry name" value="Kre9_KNH"/>
    <property type="match status" value="1"/>
</dbReference>
<evidence type="ECO:0000256" key="2">
    <source>
        <dbReference type="SAM" id="SignalP"/>
    </source>
</evidence>
<dbReference type="Proteomes" id="UP000027073">
    <property type="component" value="Unassembled WGS sequence"/>
</dbReference>
<protein>
    <recommendedName>
        <fullName evidence="3">Yeast cell wall synthesis Kre9/Knh1-like N-terminal domain-containing protein</fullName>
    </recommendedName>
</protein>
<dbReference type="AlphaFoldDB" id="A0A067NZ85"/>
<dbReference type="EMBL" id="KL198007">
    <property type="protein sequence ID" value="KDQ29467.1"/>
    <property type="molecule type" value="Genomic_DNA"/>
</dbReference>
<dbReference type="STRING" id="1137138.A0A067NZ85"/>
<evidence type="ECO:0000256" key="1">
    <source>
        <dbReference type="ARBA" id="ARBA00022729"/>
    </source>
</evidence>
<evidence type="ECO:0000259" key="3">
    <source>
        <dbReference type="Pfam" id="PF10342"/>
    </source>
</evidence>
<accession>A0A067NZ85</accession>
<feature type="domain" description="Yeast cell wall synthesis Kre9/Knh1-like N-terminal" evidence="3">
    <location>
        <begin position="23"/>
        <end position="118"/>
    </location>
</feature>
<feature type="signal peptide" evidence="2">
    <location>
        <begin position="1"/>
        <end position="18"/>
    </location>
</feature>